<evidence type="ECO:0000313" key="3">
    <source>
        <dbReference type="EMBL" id="GLD32896.1"/>
    </source>
</evidence>
<dbReference type="SUPFAM" id="SSF140459">
    <property type="entry name" value="PE/PPE dimer-like"/>
    <property type="match status" value="1"/>
</dbReference>
<dbReference type="EMBL" id="BRXE01000066">
    <property type="protein sequence ID" value="GLB84924.1"/>
    <property type="molecule type" value="Genomic_DNA"/>
</dbReference>
<reference evidence="3" key="1">
    <citation type="submission" date="2022-08" db="EMBL/GenBank/DDBJ databases">
        <title>Mycobacterium kiyosense sp. nov., scotochromogenic slow-glowing species isolated from respiratory specimens.</title>
        <authorList>
            <person name="Fukano H."/>
            <person name="Kazumi Y."/>
            <person name="Sakagami N."/>
            <person name="Ato M."/>
            <person name="Mitarai S."/>
            <person name="Hoshino Y."/>
        </authorList>
    </citation>
    <scope>NUCLEOTIDE SEQUENCE</scope>
    <source>
        <strain evidence="3">1413</strain>
        <strain evidence="2">SRL2020-028</strain>
    </source>
</reference>
<comment type="caution">
    <text evidence="3">The sequence shown here is derived from an EMBL/GenBank/DDBJ whole genome shotgun (WGS) entry which is preliminary data.</text>
</comment>
<dbReference type="Proteomes" id="UP001064782">
    <property type="component" value="Unassembled WGS sequence"/>
</dbReference>
<dbReference type="GeneID" id="83631941"/>
<dbReference type="Pfam" id="PF00934">
    <property type="entry name" value="PE"/>
    <property type="match status" value="1"/>
</dbReference>
<organism evidence="3 4">
    <name type="scientific">Mycobacterium kiyosense</name>
    <dbReference type="NCBI Taxonomy" id="2871094"/>
    <lineage>
        <taxon>Bacteria</taxon>
        <taxon>Bacillati</taxon>
        <taxon>Actinomycetota</taxon>
        <taxon>Actinomycetes</taxon>
        <taxon>Mycobacteriales</taxon>
        <taxon>Mycobacteriaceae</taxon>
        <taxon>Mycobacterium</taxon>
    </lineage>
</organism>
<dbReference type="InterPro" id="IPR000084">
    <property type="entry name" value="PE-PGRS_N"/>
</dbReference>
<name>A0A9P3UZU2_9MYCO</name>
<protein>
    <recommendedName>
        <fullName evidence="1">PE domain-containing protein</fullName>
    </recommendedName>
</protein>
<dbReference type="EMBL" id="BRZI01000058">
    <property type="protein sequence ID" value="GLD32896.1"/>
    <property type="molecule type" value="Genomic_DNA"/>
</dbReference>
<evidence type="ECO:0000259" key="1">
    <source>
        <dbReference type="Pfam" id="PF00934"/>
    </source>
</evidence>
<sequence>MSSATHGPPDPAPASTGSLGVVPAGADVVSALVATQFCLQAARFQQVSARARAIQDRLVSLLGAAAGPA</sequence>
<evidence type="ECO:0000313" key="2">
    <source>
        <dbReference type="EMBL" id="GLB84924.1"/>
    </source>
</evidence>
<dbReference type="Gene3D" id="1.10.287.850">
    <property type="entry name" value="HP0062-like domain"/>
    <property type="match status" value="1"/>
</dbReference>
<dbReference type="RefSeq" id="WP_236983156.1">
    <property type="nucleotide sequence ID" value="NZ_BRXE01000066.1"/>
</dbReference>
<keyword evidence="4" id="KW-1185">Reference proteome</keyword>
<dbReference type="AlphaFoldDB" id="A0A9P3UZU2"/>
<proteinExistence type="predicted"/>
<dbReference type="InterPro" id="IPR038332">
    <property type="entry name" value="PPE_sf"/>
</dbReference>
<evidence type="ECO:0000313" key="4">
    <source>
        <dbReference type="Proteomes" id="UP001064782"/>
    </source>
</evidence>
<dbReference type="Proteomes" id="UP001165663">
    <property type="component" value="Unassembled WGS sequence"/>
</dbReference>
<gene>
    <name evidence="3" type="ORF">Mkiyose1413_47790</name>
    <name evidence="2" type="ORF">SRL2020028_41800</name>
</gene>
<feature type="domain" description="PE" evidence="1">
    <location>
        <begin position="20"/>
        <end position="67"/>
    </location>
</feature>
<accession>A0A9P3UZU2</accession>